<dbReference type="Pfam" id="PF16884">
    <property type="entry name" value="ADH_N_2"/>
    <property type="match status" value="1"/>
</dbReference>
<dbReference type="PANTHER" id="PTHR43205">
    <property type="entry name" value="PROSTAGLANDIN REDUCTASE"/>
    <property type="match status" value="1"/>
</dbReference>
<dbReference type="SUPFAM" id="SSF50129">
    <property type="entry name" value="GroES-like"/>
    <property type="match status" value="1"/>
</dbReference>
<evidence type="ECO:0000313" key="3">
    <source>
        <dbReference type="EMBL" id="ONH27532.1"/>
    </source>
</evidence>
<dbReference type="InterPro" id="IPR041694">
    <property type="entry name" value="ADH_N_2"/>
</dbReference>
<accession>A0A1V2I7L8</accession>
<reference evidence="4" key="1">
    <citation type="submission" date="2016-10" db="EMBL/GenBank/DDBJ databases">
        <title>Frankia sp. NRRL B-16386 Genome sequencing.</title>
        <authorList>
            <person name="Ghodhbane-Gtari F."/>
            <person name="Swanson E."/>
            <person name="Gueddou A."/>
            <person name="Hezbri K."/>
            <person name="Ktari K."/>
            <person name="Nouioui I."/>
            <person name="Morris K."/>
            <person name="Simpson S."/>
            <person name="Abebe-Akele F."/>
            <person name="Thomas K."/>
            <person name="Gtari M."/>
            <person name="Tisa L.S."/>
        </authorList>
    </citation>
    <scope>NUCLEOTIDE SEQUENCE [LARGE SCALE GENOMIC DNA]</scope>
    <source>
        <strain evidence="4">NRRL B-16386</strain>
    </source>
</reference>
<gene>
    <name evidence="3" type="ORF">BL253_21840</name>
</gene>
<dbReference type="RefSeq" id="WP_076819042.1">
    <property type="nucleotide sequence ID" value="NZ_MOMC01000045.1"/>
</dbReference>
<dbReference type="InterPro" id="IPR045010">
    <property type="entry name" value="MDR_fam"/>
</dbReference>
<evidence type="ECO:0000256" key="1">
    <source>
        <dbReference type="ARBA" id="ARBA00023002"/>
    </source>
</evidence>
<dbReference type="OrthoDB" id="9805663at2"/>
<dbReference type="EMBL" id="MOMC01000045">
    <property type="protein sequence ID" value="ONH27532.1"/>
    <property type="molecule type" value="Genomic_DNA"/>
</dbReference>
<dbReference type="Gene3D" id="3.90.180.10">
    <property type="entry name" value="Medium-chain alcohol dehydrogenases, catalytic domain"/>
    <property type="match status" value="1"/>
</dbReference>
<feature type="domain" description="Oxidoreductase N-terminal" evidence="2">
    <location>
        <begin position="9"/>
        <end position="107"/>
    </location>
</feature>
<proteinExistence type="predicted"/>
<protein>
    <recommendedName>
        <fullName evidence="2">Oxidoreductase N-terminal domain-containing protein</fullName>
    </recommendedName>
</protein>
<dbReference type="InterPro" id="IPR011032">
    <property type="entry name" value="GroES-like_sf"/>
</dbReference>
<dbReference type="Proteomes" id="UP000188929">
    <property type="component" value="Unassembled WGS sequence"/>
</dbReference>
<evidence type="ECO:0000313" key="4">
    <source>
        <dbReference type="Proteomes" id="UP000188929"/>
    </source>
</evidence>
<keyword evidence="4" id="KW-1185">Reference proteome</keyword>
<name>A0A1V2I7L8_9ACTN</name>
<dbReference type="PANTHER" id="PTHR43205:SF7">
    <property type="entry name" value="PROSTAGLANDIN REDUCTASE 1"/>
    <property type="match status" value="1"/>
</dbReference>
<evidence type="ECO:0000259" key="2">
    <source>
        <dbReference type="Pfam" id="PF16884"/>
    </source>
</evidence>
<dbReference type="AlphaFoldDB" id="A0A1V2I7L8"/>
<dbReference type="STRING" id="1834516.BL253_21840"/>
<comment type="caution">
    <text evidence="3">The sequence shown here is derived from an EMBL/GenBank/DDBJ whole genome shotgun (WGS) entry which is preliminary data.</text>
</comment>
<organism evidence="3 4">
    <name type="scientific">Pseudofrankia asymbiotica</name>
    <dbReference type="NCBI Taxonomy" id="1834516"/>
    <lineage>
        <taxon>Bacteria</taxon>
        <taxon>Bacillati</taxon>
        <taxon>Actinomycetota</taxon>
        <taxon>Actinomycetes</taxon>
        <taxon>Frankiales</taxon>
        <taxon>Frankiaceae</taxon>
        <taxon>Pseudofrankia</taxon>
    </lineage>
</organism>
<sequence>MSTTRTSPQVLLAHRPEGTPIPADFRLVEVDVPPLAEGQVLVRNAYLALSAAMRTLMSDEDVPLPMYRVGEVMQGPALGEVVASTDPGFAPGDLVRHRSGWREHAWAPPPVSCGWTRTCTQIR</sequence>
<keyword evidence="1" id="KW-0560">Oxidoreductase</keyword>
<dbReference type="GO" id="GO:0016628">
    <property type="term" value="F:oxidoreductase activity, acting on the CH-CH group of donors, NAD or NADP as acceptor"/>
    <property type="evidence" value="ECO:0007669"/>
    <property type="project" value="InterPro"/>
</dbReference>